<organism evidence="1 2">
    <name type="scientific">Corchorus olitorius</name>
    <dbReference type="NCBI Taxonomy" id="93759"/>
    <lineage>
        <taxon>Eukaryota</taxon>
        <taxon>Viridiplantae</taxon>
        <taxon>Streptophyta</taxon>
        <taxon>Embryophyta</taxon>
        <taxon>Tracheophyta</taxon>
        <taxon>Spermatophyta</taxon>
        <taxon>Magnoliopsida</taxon>
        <taxon>eudicotyledons</taxon>
        <taxon>Gunneridae</taxon>
        <taxon>Pentapetalae</taxon>
        <taxon>rosids</taxon>
        <taxon>malvids</taxon>
        <taxon>Malvales</taxon>
        <taxon>Malvaceae</taxon>
        <taxon>Grewioideae</taxon>
        <taxon>Apeibeae</taxon>
        <taxon>Corchorus</taxon>
    </lineage>
</organism>
<dbReference type="AlphaFoldDB" id="A0A1R3FWC4"/>
<name>A0A1R3FWC4_9ROSI</name>
<protein>
    <submittedName>
        <fullName evidence="1">Uncharacterized protein</fullName>
    </submittedName>
</protein>
<evidence type="ECO:0000313" key="2">
    <source>
        <dbReference type="Proteomes" id="UP000187203"/>
    </source>
</evidence>
<sequence length="54" mass="6136">MAQFQCDEWGRKRSVERIQGFLFKRMGSGCEGERISLTPMSCTLQDYDSAKSVA</sequence>
<accession>A0A1R3FWC4</accession>
<gene>
    <name evidence="1" type="ORF">COLO4_38217</name>
</gene>
<evidence type="ECO:0000313" key="1">
    <source>
        <dbReference type="EMBL" id="OMO50142.1"/>
    </source>
</evidence>
<proteinExistence type="predicted"/>
<dbReference type="EMBL" id="AWUE01024678">
    <property type="protein sequence ID" value="OMO50142.1"/>
    <property type="molecule type" value="Genomic_DNA"/>
</dbReference>
<reference evidence="2" key="1">
    <citation type="submission" date="2013-09" db="EMBL/GenBank/DDBJ databases">
        <title>Corchorus olitorius genome sequencing.</title>
        <authorList>
            <person name="Alam M."/>
            <person name="Haque M.S."/>
            <person name="Islam M.S."/>
            <person name="Emdad E.M."/>
            <person name="Islam M.M."/>
            <person name="Ahmed B."/>
            <person name="Halim A."/>
            <person name="Hossen Q.M.M."/>
            <person name="Hossain M.Z."/>
            <person name="Ahmed R."/>
            <person name="Khan M.M."/>
            <person name="Islam R."/>
            <person name="Rashid M.M."/>
            <person name="Khan S.A."/>
            <person name="Rahman M.S."/>
            <person name="Alam M."/>
            <person name="Yahiya A.S."/>
            <person name="Khan M.S."/>
            <person name="Azam M.S."/>
            <person name="Haque T."/>
            <person name="Lashkar M.Z.H."/>
            <person name="Akhand A.I."/>
            <person name="Morshed G."/>
            <person name="Roy S."/>
            <person name="Uddin K.S."/>
            <person name="Rabeya T."/>
            <person name="Hossain A.S."/>
            <person name="Chowdhury A."/>
            <person name="Snigdha A.R."/>
            <person name="Mortoza M.S."/>
            <person name="Matin S.A."/>
            <person name="Hoque S.M.E."/>
            <person name="Islam M.K."/>
            <person name="Roy D.K."/>
            <person name="Haider R."/>
            <person name="Moosa M.M."/>
            <person name="Elias S.M."/>
            <person name="Hasan A.M."/>
            <person name="Jahan S."/>
            <person name="Shafiuddin M."/>
            <person name="Mahmood N."/>
            <person name="Shommy N.S."/>
        </authorList>
    </citation>
    <scope>NUCLEOTIDE SEQUENCE [LARGE SCALE GENOMIC DNA]</scope>
    <source>
        <strain evidence="2">cv. O-4</strain>
    </source>
</reference>
<keyword evidence="2" id="KW-1185">Reference proteome</keyword>
<comment type="caution">
    <text evidence="1">The sequence shown here is derived from an EMBL/GenBank/DDBJ whole genome shotgun (WGS) entry which is preliminary data.</text>
</comment>
<dbReference type="Proteomes" id="UP000187203">
    <property type="component" value="Unassembled WGS sequence"/>
</dbReference>